<feature type="domain" description="F-box" evidence="1">
    <location>
        <begin position="5"/>
        <end position="45"/>
    </location>
</feature>
<dbReference type="SUPFAM" id="SSF81383">
    <property type="entry name" value="F-box domain"/>
    <property type="match status" value="1"/>
</dbReference>
<evidence type="ECO:0000313" key="3">
    <source>
        <dbReference type="Proteomes" id="UP001172457"/>
    </source>
</evidence>
<dbReference type="PANTHER" id="PTHR31672:SF10">
    <property type="entry name" value="F-BOX DOMAIN-CONTAINING PROTEIN"/>
    <property type="match status" value="1"/>
</dbReference>
<dbReference type="InterPro" id="IPR036047">
    <property type="entry name" value="F-box-like_dom_sf"/>
</dbReference>
<dbReference type="Pfam" id="PF00646">
    <property type="entry name" value="F-box"/>
    <property type="match status" value="1"/>
</dbReference>
<protein>
    <recommendedName>
        <fullName evidence="1">F-box domain-containing protein</fullName>
    </recommendedName>
</protein>
<dbReference type="InterPro" id="IPR050796">
    <property type="entry name" value="SCF_F-box_component"/>
</dbReference>
<comment type="caution">
    <text evidence="2">The sequence shown here is derived from an EMBL/GenBank/DDBJ whole genome shotgun (WGS) entry which is preliminary data.</text>
</comment>
<dbReference type="SMART" id="SM00256">
    <property type="entry name" value="FBOX"/>
    <property type="match status" value="1"/>
</dbReference>
<proteinExistence type="predicted"/>
<evidence type="ECO:0000313" key="2">
    <source>
        <dbReference type="EMBL" id="KAJ9542394.1"/>
    </source>
</evidence>
<dbReference type="EMBL" id="JARYMX010000007">
    <property type="protein sequence ID" value="KAJ9542394.1"/>
    <property type="molecule type" value="Genomic_DNA"/>
</dbReference>
<gene>
    <name evidence="2" type="ORF">OSB04_028900</name>
</gene>
<dbReference type="PANTHER" id="PTHR31672">
    <property type="entry name" value="BNACNNG10540D PROTEIN"/>
    <property type="match status" value="1"/>
</dbReference>
<accession>A0AA38SI78</accession>
<dbReference type="CDD" id="cd22157">
    <property type="entry name" value="F-box_AtFBW1-like"/>
    <property type="match status" value="1"/>
</dbReference>
<dbReference type="AlphaFoldDB" id="A0AA38SI78"/>
<keyword evidence="3" id="KW-1185">Reference proteome</keyword>
<feature type="non-terminal residue" evidence="2">
    <location>
        <position position="442"/>
    </location>
</feature>
<sequence>MSPYIAFDIQRDVIKRLPVKSLIRFRSVCKAWKSLIDSSEFISGYSVPQNQNHLLVKYEVGDRQETEFKCVCFVDDDTFPQQMFTPTVPPLLEQLKLWRIIGSSHGVLCFSYFLHRKNSDDWRESVTDMAILWNPSIRKSIAVVVPVEPYFLSVLGFGVCPHTCDPILVYIRYISSTCDPREINCIPSQVMIFTLSSGEWSNLCGNLPRKSIIFTQSSTVIGQFIYWFASDTVDVSWLEYRNLIVSFDMVSHEFIEIDLPECLAHFRHADIEYMQPSFSVSRLRESLVVLDYTYRDRRKVCVVWMMDHGDPKSFTKLFTIEAPDARIKRTLGFRRSGEPVIELEEEYGTFEGGLYFEDTLEEYGFEGRPYFEDTPAVYEPCTNHIIDIKDLEIYAATDSVFVNSYTESLLLLHEENDSIYSILRTEMTGVSLLLLLTCLILL</sequence>
<dbReference type="InterPro" id="IPR001810">
    <property type="entry name" value="F-box_dom"/>
</dbReference>
<dbReference type="Proteomes" id="UP001172457">
    <property type="component" value="Chromosome 7"/>
</dbReference>
<name>A0AA38SI78_9ASTR</name>
<evidence type="ECO:0000259" key="1">
    <source>
        <dbReference type="SMART" id="SM00256"/>
    </source>
</evidence>
<reference evidence="2" key="1">
    <citation type="submission" date="2023-03" db="EMBL/GenBank/DDBJ databases">
        <title>Chromosome-scale reference genome and RAD-based genetic map of yellow starthistle (Centaurea solstitialis) reveal putative structural variation and QTLs associated with invader traits.</title>
        <authorList>
            <person name="Reatini B."/>
            <person name="Cang F.A."/>
            <person name="Jiang Q."/>
            <person name="Mckibben M.T.W."/>
            <person name="Barker M.S."/>
            <person name="Rieseberg L.H."/>
            <person name="Dlugosch K.M."/>
        </authorList>
    </citation>
    <scope>NUCLEOTIDE SEQUENCE</scope>
    <source>
        <strain evidence="2">CAN-66</strain>
        <tissue evidence="2">Leaf</tissue>
    </source>
</reference>
<organism evidence="2 3">
    <name type="scientific">Centaurea solstitialis</name>
    <name type="common">yellow star-thistle</name>
    <dbReference type="NCBI Taxonomy" id="347529"/>
    <lineage>
        <taxon>Eukaryota</taxon>
        <taxon>Viridiplantae</taxon>
        <taxon>Streptophyta</taxon>
        <taxon>Embryophyta</taxon>
        <taxon>Tracheophyta</taxon>
        <taxon>Spermatophyta</taxon>
        <taxon>Magnoliopsida</taxon>
        <taxon>eudicotyledons</taxon>
        <taxon>Gunneridae</taxon>
        <taxon>Pentapetalae</taxon>
        <taxon>asterids</taxon>
        <taxon>campanulids</taxon>
        <taxon>Asterales</taxon>
        <taxon>Asteraceae</taxon>
        <taxon>Carduoideae</taxon>
        <taxon>Cardueae</taxon>
        <taxon>Centaureinae</taxon>
        <taxon>Centaurea</taxon>
    </lineage>
</organism>